<dbReference type="AlphaFoldDB" id="A0A917YK03"/>
<dbReference type="OrthoDB" id="7871784at2"/>
<sequence>MISARSLILAGAGVGVLLGISSGVAFGGTAYNGALVFGPLGAFIGWLISRSGKTESESSLGAMSGSLNSSEDTADLAKKAQSGKSLGLGDVFRSVLILLASAWNFHIEILRLMRLLPYFKEMPWLFLIVLGVGTLVFPPFFGVYFFCYLGAAHFGIAADHDFIAQIEK</sequence>
<keyword evidence="1" id="KW-0812">Transmembrane</keyword>
<reference evidence="2 3" key="1">
    <citation type="journal article" date="2014" name="Int. J. Syst. Evol. Microbiol.">
        <title>Complete genome sequence of Corynebacterium casei LMG S-19264T (=DSM 44701T), isolated from a smear-ripened cheese.</title>
        <authorList>
            <consortium name="US DOE Joint Genome Institute (JGI-PGF)"/>
            <person name="Walter F."/>
            <person name="Albersmeier A."/>
            <person name="Kalinowski J."/>
            <person name="Ruckert C."/>
        </authorList>
    </citation>
    <scope>NUCLEOTIDE SEQUENCE [LARGE SCALE GENOMIC DNA]</scope>
    <source>
        <strain evidence="2 3">CGMCC 1.7029</strain>
    </source>
</reference>
<evidence type="ECO:0000256" key="1">
    <source>
        <dbReference type="SAM" id="Phobius"/>
    </source>
</evidence>
<feature type="transmembrane region" description="Helical" evidence="1">
    <location>
        <begin position="125"/>
        <end position="147"/>
    </location>
</feature>
<keyword evidence="3" id="KW-1185">Reference proteome</keyword>
<gene>
    <name evidence="2" type="ORF">GCM10010991_18410</name>
</gene>
<protein>
    <submittedName>
        <fullName evidence="2">Uncharacterized protein</fullName>
    </submittedName>
</protein>
<accession>A0A917YK03</accession>
<organism evidence="2 3">
    <name type="scientific">Gemmobacter aquaticus</name>
    <dbReference type="NCBI Taxonomy" id="490185"/>
    <lineage>
        <taxon>Bacteria</taxon>
        <taxon>Pseudomonadati</taxon>
        <taxon>Pseudomonadota</taxon>
        <taxon>Alphaproteobacteria</taxon>
        <taxon>Rhodobacterales</taxon>
        <taxon>Paracoccaceae</taxon>
        <taxon>Gemmobacter</taxon>
    </lineage>
</organism>
<keyword evidence="1" id="KW-1133">Transmembrane helix</keyword>
<dbReference type="RefSeq" id="WP_146286361.1">
    <property type="nucleotide sequence ID" value="NZ_BMLP01000002.1"/>
</dbReference>
<evidence type="ECO:0000313" key="2">
    <source>
        <dbReference type="EMBL" id="GGO31845.1"/>
    </source>
</evidence>
<proteinExistence type="predicted"/>
<evidence type="ECO:0000313" key="3">
    <source>
        <dbReference type="Proteomes" id="UP000598196"/>
    </source>
</evidence>
<comment type="caution">
    <text evidence="2">The sequence shown here is derived from an EMBL/GenBank/DDBJ whole genome shotgun (WGS) entry which is preliminary data.</text>
</comment>
<dbReference type="EMBL" id="BMLP01000002">
    <property type="protein sequence ID" value="GGO31845.1"/>
    <property type="molecule type" value="Genomic_DNA"/>
</dbReference>
<feature type="transmembrane region" description="Helical" evidence="1">
    <location>
        <begin position="86"/>
        <end position="105"/>
    </location>
</feature>
<name>A0A917YK03_9RHOB</name>
<dbReference type="Proteomes" id="UP000598196">
    <property type="component" value="Unassembled WGS sequence"/>
</dbReference>
<keyword evidence="1" id="KW-0472">Membrane</keyword>